<keyword evidence="4 6" id="KW-1133">Transmembrane helix</keyword>
<feature type="transmembrane region" description="Helical" evidence="6">
    <location>
        <begin position="149"/>
        <end position="174"/>
    </location>
</feature>
<comment type="subcellular location">
    <subcellularLocation>
        <location evidence="1">Cell membrane</location>
        <topology evidence="1">Multi-pass membrane protein</topology>
    </subcellularLocation>
</comment>
<dbReference type="GO" id="GO:0005886">
    <property type="term" value="C:plasma membrane"/>
    <property type="evidence" value="ECO:0007669"/>
    <property type="project" value="UniProtKB-SubCell"/>
</dbReference>
<dbReference type="InterPro" id="IPR003752">
    <property type="entry name" value="DiS_bond_form_DsbB/BdbC"/>
</dbReference>
<accession>A0A1N7L0C3</accession>
<dbReference type="InterPro" id="IPR050183">
    <property type="entry name" value="DsbB"/>
</dbReference>
<dbReference type="GO" id="GO:0015035">
    <property type="term" value="F:protein-disulfide reductase activity"/>
    <property type="evidence" value="ECO:0007669"/>
    <property type="project" value="InterPro"/>
</dbReference>
<proteinExistence type="predicted"/>
<evidence type="ECO:0000256" key="2">
    <source>
        <dbReference type="ARBA" id="ARBA00022475"/>
    </source>
</evidence>
<keyword evidence="2" id="KW-1003">Cell membrane</keyword>
<feature type="transmembrane region" description="Helical" evidence="6">
    <location>
        <begin position="90"/>
        <end position="109"/>
    </location>
</feature>
<feature type="transmembrane region" description="Helical" evidence="6">
    <location>
        <begin position="33"/>
        <end position="53"/>
    </location>
</feature>
<sequence length="181" mass="18951">MGHAVRSGLMFCRTTPITAADHHLGPRMTRQRLILAAAGGSAALLLGAVWFQYVLGLFPCALCIWQRWPHLAAVVLGALGLKVPGRVIPALGMLAVLISAGIGGFHVGVEQGWWAGLESCSGQGLAGMSAATLLDPLADAPEPVRCDQVAWSLLGLSMAGWNVLASLALAAIWWRAARKPA</sequence>
<protein>
    <submittedName>
        <fullName evidence="7">Disulfide bond formation protein DsbB</fullName>
    </submittedName>
</protein>
<dbReference type="InterPro" id="IPR023380">
    <property type="entry name" value="DsbB-like_sf"/>
</dbReference>
<evidence type="ECO:0000256" key="6">
    <source>
        <dbReference type="SAM" id="Phobius"/>
    </source>
</evidence>
<reference evidence="7 8" key="1">
    <citation type="submission" date="2017-01" db="EMBL/GenBank/DDBJ databases">
        <authorList>
            <person name="Mah S.A."/>
            <person name="Swanson W.J."/>
            <person name="Moy G.W."/>
            <person name="Vacquier V.D."/>
        </authorList>
    </citation>
    <scope>NUCLEOTIDE SEQUENCE [LARGE SCALE GENOMIC DNA]</scope>
    <source>
        <strain evidence="7 8">DSM 26375</strain>
    </source>
</reference>
<dbReference type="Proteomes" id="UP000186141">
    <property type="component" value="Unassembled WGS sequence"/>
</dbReference>
<dbReference type="PANTHER" id="PTHR36570:SF3">
    <property type="entry name" value="DISULFIDE BOND FORMATION PROTEIN B"/>
    <property type="match status" value="1"/>
</dbReference>
<dbReference type="PANTHER" id="PTHR36570">
    <property type="entry name" value="DISULFIDE BOND FORMATION PROTEIN B"/>
    <property type="match status" value="1"/>
</dbReference>
<dbReference type="Gene3D" id="1.20.1550.10">
    <property type="entry name" value="DsbB-like"/>
    <property type="match status" value="1"/>
</dbReference>
<gene>
    <name evidence="7" type="ORF">SAMN05421774_101813</name>
</gene>
<dbReference type="EMBL" id="FTOT01000001">
    <property type="protein sequence ID" value="SIS67278.1"/>
    <property type="molecule type" value="Genomic_DNA"/>
</dbReference>
<keyword evidence="5 6" id="KW-0472">Membrane</keyword>
<dbReference type="AlphaFoldDB" id="A0A1N7L0C3"/>
<keyword evidence="3 6" id="KW-0812">Transmembrane</keyword>
<organism evidence="7 8">
    <name type="scientific">Gemmobacter megaterium</name>
    <dbReference type="NCBI Taxonomy" id="1086013"/>
    <lineage>
        <taxon>Bacteria</taxon>
        <taxon>Pseudomonadati</taxon>
        <taxon>Pseudomonadota</taxon>
        <taxon>Alphaproteobacteria</taxon>
        <taxon>Rhodobacterales</taxon>
        <taxon>Paracoccaceae</taxon>
        <taxon>Gemmobacter</taxon>
    </lineage>
</organism>
<dbReference type="STRING" id="1086013.SAMN05421774_101813"/>
<evidence type="ECO:0000313" key="7">
    <source>
        <dbReference type="EMBL" id="SIS67278.1"/>
    </source>
</evidence>
<evidence type="ECO:0000313" key="8">
    <source>
        <dbReference type="Proteomes" id="UP000186141"/>
    </source>
</evidence>
<keyword evidence="8" id="KW-1185">Reference proteome</keyword>
<evidence type="ECO:0000256" key="3">
    <source>
        <dbReference type="ARBA" id="ARBA00022692"/>
    </source>
</evidence>
<evidence type="ECO:0000256" key="4">
    <source>
        <dbReference type="ARBA" id="ARBA00022989"/>
    </source>
</evidence>
<evidence type="ECO:0000256" key="5">
    <source>
        <dbReference type="ARBA" id="ARBA00023136"/>
    </source>
</evidence>
<dbReference type="GO" id="GO:0006457">
    <property type="term" value="P:protein folding"/>
    <property type="evidence" value="ECO:0007669"/>
    <property type="project" value="InterPro"/>
</dbReference>
<name>A0A1N7L0C3_9RHOB</name>
<dbReference type="Pfam" id="PF02600">
    <property type="entry name" value="DsbB"/>
    <property type="match status" value="1"/>
</dbReference>
<dbReference type="SUPFAM" id="SSF158442">
    <property type="entry name" value="DsbB-like"/>
    <property type="match status" value="1"/>
</dbReference>
<evidence type="ECO:0000256" key="1">
    <source>
        <dbReference type="ARBA" id="ARBA00004651"/>
    </source>
</evidence>